<organism evidence="2 3">
    <name type="scientific">Seminavis robusta</name>
    <dbReference type="NCBI Taxonomy" id="568900"/>
    <lineage>
        <taxon>Eukaryota</taxon>
        <taxon>Sar</taxon>
        <taxon>Stramenopiles</taxon>
        <taxon>Ochrophyta</taxon>
        <taxon>Bacillariophyta</taxon>
        <taxon>Bacillariophyceae</taxon>
        <taxon>Bacillariophycidae</taxon>
        <taxon>Naviculales</taxon>
        <taxon>Naviculaceae</taxon>
        <taxon>Seminavis</taxon>
    </lineage>
</organism>
<feature type="compositionally biased region" description="Polar residues" evidence="1">
    <location>
        <begin position="1"/>
        <end position="12"/>
    </location>
</feature>
<protein>
    <submittedName>
        <fullName evidence="2">Uncharacterized protein</fullName>
    </submittedName>
</protein>
<feature type="region of interest" description="Disordered" evidence="1">
    <location>
        <begin position="214"/>
        <end position="242"/>
    </location>
</feature>
<keyword evidence="3" id="KW-1185">Reference proteome</keyword>
<evidence type="ECO:0000313" key="2">
    <source>
        <dbReference type="EMBL" id="CAB9530949.1"/>
    </source>
</evidence>
<proteinExistence type="predicted"/>
<feature type="region of interest" description="Disordered" evidence="1">
    <location>
        <begin position="1"/>
        <end position="26"/>
    </location>
</feature>
<accession>A0A9N8F3K0</accession>
<dbReference type="Proteomes" id="UP001153069">
    <property type="component" value="Unassembled WGS sequence"/>
</dbReference>
<sequence length="420" mass="46134">MESPAPQTNNVTRAFIPEKTGNNPPVKQSFTTQYQAAIMGVNTEISKPVLNVEVISPNIANLAHKKKCNSRNISRGVVLYNDEASPALPDEASLVDYSLHQGSDLFQKLSGDWISPLIETNGVPVLCLQCGQPAKLSQRTLSDVTARMLGLQNREEPIYFCCQCEEFIALEGIMAMPQKLPASLSPPHGHNPRATIKPTSLPVNHAKMMIPTTLFPLSPPKLSRRTPKQSSRADNDACPNQEKLIPLRGNQGDATYVDCNQANLEVTMKPKPSPMKAHKKTMLERALATTISPRDISTAKQSLNTDNTKYQDFDSFPPEIKGMRRNIHQCSCHHRTATELAAGRLCLCCRCGSKACKLELKLDAMGKIPAGFGCHSTAEEAVTKILAYHENRGDPLPDNWDVLYDSDGNSVGSFKQTQSQ</sequence>
<dbReference type="AlphaFoldDB" id="A0A9N8F3K0"/>
<evidence type="ECO:0000313" key="3">
    <source>
        <dbReference type="Proteomes" id="UP001153069"/>
    </source>
</evidence>
<dbReference type="EMBL" id="CAICTM010003123">
    <property type="protein sequence ID" value="CAB9530949.1"/>
    <property type="molecule type" value="Genomic_DNA"/>
</dbReference>
<evidence type="ECO:0000256" key="1">
    <source>
        <dbReference type="SAM" id="MobiDB-lite"/>
    </source>
</evidence>
<comment type="caution">
    <text evidence="2">The sequence shown here is derived from an EMBL/GenBank/DDBJ whole genome shotgun (WGS) entry which is preliminary data.</text>
</comment>
<name>A0A9N8F3K0_9STRA</name>
<gene>
    <name evidence="2" type="ORF">SEMRO_3125_G344280.1</name>
</gene>
<reference evidence="2" key="1">
    <citation type="submission" date="2020-06" db="EMBL/GenBank/DDBJ databases">
        <authorList>
            <consortium name="Plant Systems Biology data submission"/>
        </authorList>
    </citation>
    <scope>NUCLEOTIDE SEQUENCE</scope>
    <source>
        <strain evidence="2">D6</strain>
    </source>
</reference>